<sequence length="85" mass="9418">MTSSESPVYEVVQAYSPGYPFDASIPCDFLLNVEEGKNVELEVIVLEANTCCDHFIVYEDSIGSNIIAKIDMQHKYAQVGVDGRN</sequence>
<accession>A0A2A6BTR7</accession>
<dbReference type="OrthoDB" id="10009301at2759"/>
<name>A0A2A6BTR7_PRIPA</name>
<accession>A0A8R1Z387</accession>
<dbReference type="SUPFAM" id="SSF49854">
    <property type="entry name" value="Spermadhesin, CUB domain"/>
    <property type="match status" value="1"/>
</dbReference>
<keyword evidence="3" id="KW-1185">Reference proteome</keyword>
<dbReference type="AlphaFoldDB" id="A0A2A6BTR7"/>
<gene>
    <name evidence="2" type="primary">WBGene00282830</name>
</gene>
<dbReference type="Proteomes" id="UP000005239">
    <property type="component" value="Unassembled WGS sequence"/>
</dbReference>
<evidence type="ECO:0000256" key="1">
    <source>
        <dbReference type="ARBA" id="ARBA00023157"/>
    </source>
</evidence>
<dbReference type="InterPro" id="IPR035914">
    <property type="entry name" value="Sperma_CUB_dom_sf"/>
</dbReference>
<dbReference type="PANTHER" id="PTHR22991">
    <property type="entry name" value="PROTEIN CBG13490"/>
    <property type="match status" value="1"/>
</dbReference>
<dbReference type="PANTHER" id="PTHR22991:SF40">
    <property type="entry name" value="PROTEIN CBG13490"/>
    <property type="match status" value="1"/>
</dbReference>
<reference evidence="3" key="1">
    <citation type="journal article" date="2008" name="Nat. Genet.">
        <title>The Pristionchus pacificus genome provides a unique perspective on nematode lifestyle and parasitism.</title>
        <authorList>
            <person name="Dieterich C."/>
            <person name="Clifton S.W."/>
            <person name="Schuster L.N."/>
            <person name="Chinwalla A."/>
            <person name="Delehaunty K."/>
            <person name="Dinkelacker I."/>
            <person name="Fulton L."/>
            <person name="Fulton R."/>
            <person name="Godfrey J."/>
            <person name="Minx P."/>
            <person name="Mitreva M."/>
            <person name="Roeseler W."/>
            <person name="Tian H."/>
            <person name="Witte H."/>
            <person name="Yang S.P."/>
            <person name="Wilson R.K."/>
            <person name="Sommer R.J."/>
        </authorList>
    </citation>
    <scope>NUCLEOTIDE SEQUENCE [LARGE SCALE GENOMIC DNA]</scope>
    <source>
        <strain evidence="3">PS312</strain>
    </source>
</reference>
<organism evidence="2 3">
    <name type="scientific">Pristionchus pacificus</name>
    <name type="common">Parasitic nematode worm</name>
    <dbReference type="NCBI Taxonomy" id="54126"/>
    <lineage>
        <taxon>Eukaryota</taxon>
        <taxon>Metazoa</taxon>
        <taxon>Ecdysozoa</taxon>
        <taxon>Nematoda</taxon>
        <taxon>Chromadorea</taxon>
        <taxon>Rhabditida</taxon>
        <taxon>Rhabditina</taxon>
        <taxon>Diplogasteromorpha</taxon>
        <taxon>Diplogasteroidea</taxon>
        <taxon>Neodiplogasteridae</taxon>
        <taxon>Pristionchus</taxon>
    </lineage>
</organism>
<dbReference type="EnsemblMetazoa" id="PPA44461.1">
    <property type="protein sequence ID" value="PPA44461.1"/>
    <property type="gene ID" value="WBGene00282830"/>
</dbReference>
<reference evidence="2" key="2">
    <citation type="submission" date="2022-06" db="UniProtKB">
        <authorList>
            <consortium name="EnsemblMetazoa"/>
        </authorList>
    </citation>
    <scope>IDENTIFICATION</scope>
    <source>
        <strain evidence="2">PS312</strain>
    </source>
</reference>
<protein>
    <submittedName>
        <fullName evidence="2">Uncharacterized protein</fullName>
    </submittedName>
</protein>
<proteinExistence type="predicted"/>
<evidence type="ECO:0000313" key="2">
    <source>
        <dbReference type="EnsemblMetazoa" id="PPA44461.1"/>
    </source>
</evidence>
<dbReference type="InterPro" id="IPR050976">
    <property type="entry name" value="Snaclec"/>
</dbReference>
<keyword evidence="1" id="KW-1015">Disulfide bond</keyword>
<evidence type="ECO:0000313" key="3">
    <source>
        <dbReference type="Proteomes" id="UP000005239"/>
    </source>
</evidence>